<dbReference type="GO" id="GO:0005634">
    <property type="term" value="C:nucleus"/>
    <property type="evidence" value="ECO:0007669"/>
    <property type="project" value="TreeGrafter"/>
</dbReference>
<feature type="region of interest" description="Disordered" evidence="1">
    <location>
        <begin position="638"/>
        <end position="772"/>
    </location>
</feature>
<feature type="compositionally biased region" description="Polar residues" evidence="1">
    <location>
        <begin position="763"/>
        <end position="772"/>
    </location>
</feature>
<feature type="region of interest" description="Disordered" evidence="1">
    <location>
        <begin position="293"/>
        <end position="348"/>
    </location>
</feature>
<feature type="compositionally biased region" description="Polar residues" evidence="1">
    <location>
        <begin position="709"/>
        <end position="726"/>
    </location>
</feature>
<dbReference type="PANTHER" id="PTHR21669">
    <property type="entry name" value="CAPZ-INTERACTING PROTEIN AND RELATED PROTEINS"/>
    <property type="match status" value="1"/>
</dbReference>
<organism evidence="3 4">
    <name type="scientific">Striga asiatica</name>
    <name type="common">Asiatic witchweed</name>
    <name type="synonym">Buchnera asiatica</name>
    <dbReference type="NCBI Taxonomy" id="4170"/>
    <lineage>
        <taxon>Eukaryota</taxon>
        <taxon>Viridiplantae</taxon>
        <taxon>Streptophyta</taxon>
        <taxon>Embryophyta</taxon>
        <taxon>Tracheophyta</taxon>
        <taxon>Spermatophyta</taxon>
        <taxon>Magnoliopsida</taxon>
        <taxon>eudicotyledons</taxon>
        <taxon>Gunneridae</taxon>
        <taxon>Pentapetalae</taxon>
        <taxon>asterids</taxon>
        <taxon>lamiids</taxon>
        <taxon>Lamiales</taxon>
        <taxon>Orobanchaceae</taxon>
        <taxon>Buchnereae</taxon>
        <taxon>Striga</taxon>
    </lineage>
</organism>
<feature type="compositionally biased region" description="Low complexity" evidence="1">
    <location>
        <begin position="57"/>
        <end position="75"/>
    </location>
</feature>
<feature type="region of interest" description="Disordered" evidence="1">
    <location>
        <begin position="1"/>
        <end position="29"/>
    </location>
</feature>
<feature type="compositionally biased region" description="Gly residues" evidence="1">
    <location>
        <begin position="1"/>
        <end position="10"/>
    </location>
</feature>
<feature type="compositionally biased region" description="Basic and acidic residues" evidence="1">
    <location>
        <begin position="743"/>
        <end position="758"/>
    </location>
</feature>
<feature type="compositionally biased region" description="Polar residues" evidence="1">
    <location>
        <begin position="315"/>
        <end position="327"/>
    </location>
</feature>
<gene>
    <name evidence="3" type="ORF">STAS_16976</name>
</gene>
<feature type="region of interest" description="Disordered" evidence="1">
    <location>
        <begin position="392"/>
        <end position="413"/>
    </location>
</feature>
<feature type="compositionally biased region" description="Basic residues" evidence="1">
    <location>
        <begin position="214"/>
        <end position="223"/>
    </location>
</feature>
<accession>A0A5A7Q508</accession>
<dbReference type="PANTHER" id="PTHR21669:SF28">
    <property type="entry name" value="YEMANUCLEIN"/>
    <property type="match status" value="1"/>
</dbReference>
<evidence type="ECO:0000259" key="2">
    <source>
        <dbReference type="Pfam" id="PF08729"/>
    </source>
</evidence>
<feature type="compositionally biased region" description="Acidic residues" evidence="1">
    <location>
        <begin position="127"/>
        <end position="149"/>
    </location>
</feature>
<protein>
    <submittedName>
        <fullName evidence="3">Wound-responsive family protein</fullName>
    </submittedName>
</protein>
<evidence type="ECO:0000256" key="1">
    <source>
        <dbReference type="SAM" id="MobiDB-lite"/>
    </source>
</evidence>
<evidence type="ECO:0000313" key="4">
    <source>
        <dbReference type="Proteomes" id="UP000325081"/>
    </source>
</evidence>
<keyword evidence="4" id="KW-1185">Reference proteome</keyword>
<feature type="region of interest" description="Disordered" evidence="1">
    <location>
        <begin position="56"/>
        <end position="149"/>
    </location>
</feature>
<feature type="compositionally biased region" description="Pro residues" evidence="1">
    <location>
        <begin position="76"/>
        <end position="95"/>
    </location>
</feature>
<dbReference type="Pfam" id="PF08729">
    <property type="entry name" value="HUN"/>
    <property type="match status" value="1"/>
</dbReference>
<dbReference type="Proteomes" id="UP000325081">
    <property type="component" value="Unassembled WGS sequence"/>
</dbReference>
<comment type="caution">
    <text evidence="3">The sequence shown here is derived from an EMBL/GenBank/DDBJ whole genome shotgun (WGS) entry which is preliminary data.</text>
</comment>
<name>A0A5A7Q508_STRAF</name>
<dbReference type="OrthoDB" id="68076at2759"/>
<evidence type="ECO:0000313" key="3">
    <source>
        <dbReference type="EMBL" id="GER40313.1"/>
    </source>
</evidence>
<feature type="region of interest" description="Disordered" evidence="1">
    <location>
        <begin position="180"/>
        <end position="239"/>
    </location>
</feature>
<feature type="compositionally biased region" description="Basic and acidic residues" evidence="1">
    <location>
        <begin position="333"/>
        <end position="344"/>
    </location>
</feature>
<dbReference type="EMBL" id="BKCP01005849">
    <property type="protein sequence ID" value="GER40313.1"/>
    <property type="molecule type" value="Genomic_DNA"/>
</dbReference>
<feature type="domain" description="Hpc2-related" evidence="2">
    <location>
        <begin position="134"/>
        <end position="179"/>
    </location>
</feature>
<dbReference type="InterPro" id="IPR014840">
    <property type="entry name" value="HRD"/>
</dbReference>
<dbReference type="AlphaFoldDB" id="A0A5A7Q508"/>
<sequence length="772" mass="85675">MAEGSKGGEPGPEAGPVSKPASSFESAGGRLRFTVELHPEETTIVSWKKLVKEANLSMSGRPGPSVSGPGIQPQPVSQPPPPSLPVGASLPPPPVKEQMDPQVQAGSTRLNSVIERIERMYAGSGSSDDEDVMLDNVPDDDEYDTDDSFIDDAELDNYFQVDNSEVKHHGFFVNRGKLEHVESHSSNQQPKKRRLKDLIKGQNESDDGRNQNKTAKRGNKGKKASSMIHTSSTNVRGEDIQFQAAPLDAAEISIKKKASDSHDTERSSLLLDGGAIRQSMDIDGQMLEILSSKKRSSKLKESEPHDAATYKSNDKSSYASKTQSGKQPINADYLDRPFQRKEKGGPVANLNILSNRDSVPTMKAALMPRNDGSTVQTKTENLEKAIRELENIVAESRPPTEAHDDDNSSQAVKKRVPREIRDKLAEVASFAQDSNGEIPVDLINRLMSIVGHLMQRRTLKFSTGDYGRLVLVQFGLNRSWDRRESCLPENRYIVAKRNPNVNDIRNLRIMANAGLSAKQEKADRIEKIKQEVAEMVKQRIPYMKSKAEQLAANSDDFQEAGPEVKKVLKRKYSMDDALGNKICDLYDLYVERIDQDSGPPIRRLYQELVVLWPSGFMDTDGIKRAIYRVKERRGLCIPAKDREKSKNQKVLPPKRKDCTNVSQSSHNREKPLSDSLSPLTKKPTFSARKPVALAHGPKADRRNQEKAKGSSSGNNPVDAVASNSMPSKKLKKKPNSEALETQVRLEKLALSKADERPKLQKHVPQSSTSKFA</sequence>
<dbReference type="GO" id="GO:0006325">
    <property type="term" value="P:chromatin organization"/>
    <property type="evidence" value="ECO:0007669"/>
    <property type="project" value="TreeGrafter"/>
</dbReference>
<reference evidence="4" key="1">
    <citation type="journal article" date="2019" name="Curr. Biol.">
        <title>Genome Sequence of Striga asiatica Provides Insight into the Evolution of Plant Parasitism.</title>
        <authorList>
            <person name="Yoshida S."/>
            <person name="Kim S."/>
            <person name="Wafula E.K."/>
            <person name="Tanskanen J."/>
            <person name="Kim Y.M."/>
            <person name="Honaas L."/>
            <person name="Yang Z."/>
            <person name="Spallek T."/>
            <person name="Conn C.E."/>
            <person name="Ichihashi Y."/>
            <person name="Cheong K."/>
            <person name="Cui S."/>
            <person name="Der J.P."/>
            <person name="Gundlach H."/>
            <person name="Jiao Y."/>
            <person name="Hori C."/>
            <person name="Ishida J.K."/>
            <person name="Kasahara H."/>
            <person name="Kiba T."/>
            <person name="Kim M.S."/>
            <person name="Koo N."/>
            <person name="Laohavisit A."/>
            <person name="Lee Y.H."/>
            <person name="Lumba S."/>
            <person name="McCourt P."/>
            <person name="Mortimer J.C."/>
            <person name="Mutuku J.M."/>
            <person name="Nomura T."/>
            <person name="Sasaki-Sekimoto Y."/>
            <person name="Seto Y."/>
            <person name="Wang Y."/>
            <person name="Wakatake T."/>
            <person name="Sakakibara H."/>
            <person name="Demura T."/>
            <person name="Yamaguchi S."/>
            <person name="Yoneyama K."/>
            <person name="Manabe R.I."/>
            <person name="Nelson D.C."/>
            <person name="Schulman A.H."/>
            <person name="Timko M.P."/>
            <person name="dePamphilis C.W."/>
            <person name="Choi D."/>
            <person name="Shirasu K."/>
        </authorList>
    </citation>
    <scope>NUCLEOTIDE SEQUENCE [LARGE SCALE GENOMIC DNA]</scope>
    <source>
        <strain evidence="4">cv. UVA1</strain>
    </source>
</reference>
<feature type="compositionally biased region" description="Basic and acidic residues" evidence="1">
    <location>
        <begin position="697"/>
        <end position="708"/>
    </location>
</feature>
<feature type="compositionally biased region" description="Basic and acidic residues" evidence="1">
    <location>
        <begin position="298"/>
        <end position="314"/>
    </location>
</feature>
<proteinExistence type="predicted"/>